<comment type="caution">
    <text evidence="3">The sequence shown here is derived from an EMBL/GenBank/DDBJ whole genome shotgun (WGS) entry which is preliminary data.</text>
</comment>
<dbReference type="InterPro" id="IPR025827">
    <property type="entry name" value="Zn_ribbon_recom_dom"/>
</dbReference>
<feature type="compositionally biased region" description="Basic and acidic residues" evidence="1">
    <location>
        <begin position="1"/>
        <end position="13"/>
    </location>
</feature>
<proteinExistence type="predicted"/>
<dbReference type="PANTHER" id="PTHR30461:SF23">
    <property type="entry name" value="DNA RECOMBINASE-RELATED"/>
    <property type="match status" value="1"/>
</dbReference>
<dbReference type="Pfam" id="PF07508">
    <property type="entry name" value="Recombinase"/>
    <property type="match status" value="1"/>
</dbReference>
<gene>
    <name evidence="3" type="ORF">S03H2_61290</name>
</gene>
<feature type="region of interest" description="Disordered" evidence="1">
    <location>
        <begin position="1"/>
        <end position="21"/>
    </location>
</feature>
<dbReference type="GO" id="GO:0000150">
    <property type="term" value="F:DNA strand exchange activity"/>
    <property type="evidence" value="ECO:0007669"/>
    <property type="project" value="InterPro"/>
</dbReference>
<feature type="domain" description="Recombinase" evidence="2">
    <location>
        <begin position="33"/>
        <end position="173"/>
    </location>
</feature>
<evidence type="ECO:0000313" key="3">
    <source>
        <dbReference type="EMBL" id="GAH82392.1"/>
    </source>
</evidence>
<dbReference type="InterPro" id="IPR050639">
    <property type="entry name" value="SSR_resolvase"/>
</dbReference>
<feature type="non-terminal residue" evidence="3">
    <location>
        <position position="1"/>
    </location>
</feature>
<organism evidence="3">
    <name type="scientific">marine sediment metagenome</name>
    <dbReference type="NCBI Taxonomy" id="412755"/>
    <lineage>
        <taxon>unclassified sequences</taxon>
        <taxon>metagenomes</taxon>
        <taxon>ecological metagenomes</taxon>
    </lineage>
</organism>
<name>X1IL05_9ZZZZ</name>
<dbReference type="InterPro" id="IPR038109">
    <property type="entry name" value="DNA_bind_recomb_sf"/>
</dbReference>
<reference evidence="3" key="1">
    <citation type="journal article" date="2014" name="Front. Microbiol.">
        <title>High frequency of phylogenetically diverse reductive dehalogenase-homologous genes in deep subseafloor sedimentary metagenomes.</title>
        <authorList>
            <person name="Kawai M."/>
            <person name="Futagami T."/>
            <person name="Toyoda A."/>
            <person name="Takaki Y."/>
            <person name="Nishi S."/>
            <person name="Hori S."/>
            <person name="Arai W."/>
            <person name="Tsubouchi T."/>
            <person name="Morono Y."/>
            <person name="Uchiyama I."/>
            <person name="Ito T."/>
            <person name="Fujiyama A."/>
            <person name="Inagaki F."/>
            <person name="Takami H."/>
        </authorList>
    </citation>
    <scope>NUCLEOTIDE SEQUENCE</scope>
    <source>
        <strain evidence="3">Expedition CK06-06</strain>
    </source>
</reference>
<dbReference type="EMBL" id="BARU01039556">
    <property type="protein sequence ID" value="GAH82392.1"/>
    <property type="molecule type" value="Genomic_DNA"/>
</dbReference>
<dbReference type="Pfam" id="PF13408">
    <property type="entry name" value="Zn_ribbon_recom"/>
    <property type="match status" value="1"/>
</dbReference>
<protein>
    <recommendedName>
        <fullName evidence="2">Recombinase domain-containing protein</fullName>
    </recommendedName>
</protein>
<dbReference type="AlphaFoldDB" id="X1IL05"/>
<dbReference type="Gene3D" id="3.90.1750.20">
    <property type="entry name" value="Putative Large Serine Recombinase, Chain B, Domain 2"/>
    <property type="match status" value="1"/>
</dbReference>
<dbReference type="InterPro" id="IPR011109">
    <property type="entry name" value="DNA_bind_recombinase_dom"/>
</dbReference>
<dbReference type="PROSITE" id="PS51737">
    <property type="entry name" value="RECOMBINASE_DNA_BIND"/>
    <property type="match status" value="1"/>
</dbReference>
<dbReference type="GO" id="GO:0003677">
    <property type="term" value="F:DNA binding"/>
    <property type="evidence" value="ECO:0007669"/>
    <property type="project" value="InterPro"/>
</dbReference>
<dbReference type="PANTHER" id="PTHR30461">
    <property type="entry name" value="DNA-INVERTASE FROM LAMBDOID PROPHAGE"/>
    <property type="match status" value="1"/>
</dbReference>
<sequence length="239" mass="27785">AKLEAQKIRERTMRGARTRASQGKIPIGGTGKLYGYSYIMGKGDHEGVRYLNENEAKWVREMYRWLIDEGLTVNAITYRLRALGVPTPGRGQFWRNSTVHEILTNPAYMGKTYAFTYSYAEPKTNPGTSAKKRKRLVRKPVEEWVEIPGATPEIITQETFELVQAKLEQNKRLSRRNSKRQYLLSGYVFCRQCGKRYRAKSTKPKKGENVKYVPYYECPGFDRIVSPTRCQNRRWNANR</sequence>
<evidence type="ECO:0000256" key="1">
    <source>
        <dbReference type="SAM" id="MobiDB-lite"/>
    </source>
</evidence>
<evidence type="ECO:0000259" key="2">
    <source>
        <dbReference type="PROSITE" id="PS51737"/>
    </source>
</evidence>
<feature type="non-terminal residue" evidence="3">
    <location>
        <position position="239"/>
    </location>
</feature>
<accession>X1IL05</accession>